<dbReference type="InterPro" id="IPR010380">
    <property type="entry name" value="DUF975"/>
</dbReference>
<protein>
    <recommendedName>
        <fullName evidence="4">DUF975 family protein</fullName>
    </recommendedName>
</protein>
<comment type="caution">
    <text evidence="2">The sequence shown here is derived from an EMBL/GenBank/DDBJ whole genome shotgun (WGS) entry which is preliminary data.</text>
</comment>
<dbReference type="Pfam" id="PF06161">
    <property type="entry name" value="DUF975"/>
    <property type="match status" value="1"/>
</dbReference>
<feature type="transmembrane region" description="Helical" evidence="1">
    <location>
        <begin position="137"/>
        <end position="157"/>
    </location>
</feature>
<name>A0A1E8BN55_BACMY</name>
<keyword evidence="1" id="KW-0472">Membrane</keyword>
<dbReference type="RefSeq" id="WP_070146714.1">
    <property type="nucleotide sequence ID" value="NZ_LXLO01000051.1"/>
</dbReference>
<feature type="transmembrane region" description="Helical" evidence="1">
    <location>
        <begin position="12"/>
        <end position="30"/>
    </location>
</feature>
<reference evidence="2 3" key="1">
    <citation type="submission" date="2016-05" db="EMBL/GenBank/DDBJ databases">
        <title>Bacillus thuringiensis and Bacillus weihenstephanensis as novel biocontrol agents of wilt causing Verticillium species.</title>
        <authorList>
            <person name="Hollensteiner J."/>
            <person name="Wemheuer F."/>
            <person name="Harting R."/>
            <person name="Kolarzyk A."/>
            <person name="Diaz-Valerio S."/>
            <person name="Poehlein A."/>
            <person name="Brzuszkiewicz E."/>
            <person name="Nesemann K."/>
            <person name="Braus-Stromeyer S."/>
            <person name="Braus G."/>
            <person name="Daniel R."/>
            <person name="Liesegang H."/>
        </authorList>
    </citation>
    <scope>NUCLEOTIDE SEQUENCE [LARGE SCALE GENOMIC DNA]</scope>
    <source>
        <strain evidence="2 3">GOE11</strain>
    </source>
</reference>
<evidence type="ECO:0000313" key="3">
    <source>
        <dbReference type="Proteomes" id="UP000175835"/>
    </source>
</evidence>
<dbReference type="AlphaFoldDB" id="A0A1E8BN55"/>
<dbReference type="PANTHER" id="PTHR40076:SF1">
    <property type="entry name" value="MEMBRANE PROTEIN"/>
    <property type="match status" value="1"/>
</dbReference>
<evidence type="ECO:0000313" key="2">
    <source>
        <dbReference type="EMBL" id="OFD92445.1"/>
    </source>
</evidence>
<dbReference type="Proteomes" id="UP000175835">
    <property type="component" value="Unassembled WGS sequence"/>
</dbReference>
<accession>A0A1E8BN55</accession>
<evidence type="ECO:0008006" key="4">
    <source>
        <dbReference type="Google" id="ProtNLM"/>
    </source>
</evidence>
<organism evidence="2 3">
    <name type="scientific">Bacillus mycoides</name>
    <dbReference type="NCBI Taxonomy" id="1405"/>
    <lineage>
        <taxon>Bacteria</taxon>
        <taxon>Bacillati</taxon>
        <taxon>Bacillota</taxon>
        <taxon>Bacilli</taxon>
        <taxon>Bacillales</taxon>
        <taxon>Bacillaceae</taxon>
        <taxon>Bacillus</taxon>
        <taxon>Bacillus cereus group</taxon>
    </lineage>
</organism>
<dbReference type="PANTHER" id="PTHR40076">
    <property type="entry name" value="MEMBRANE PROTEIN-RELATED"/>
    <property type="match status" value="1"/>
</dbReference>
<keyword evidence="1" id="KW-1133">Transmembrane helix</keyword>
<dbReference type="PATRIC" id="fig|86662.28.peg.3274"/>
<sequence length="252" mass="28718">MIKNLKKAALNSLDGKWGVSIGLSALYYFVPTLSASAIASFIYLIFGLFIGVIGLDVFFIYSIGGQPQVDPTALVLLILSYFFIGLICFLIYSVIQGIFNYGYSVFTLRLGKNEDAKVDDVFVGFRKNNLFKSMKLGVLQAIFLFLWSLLLIVPGIIKYFSYSMAYYILIENPDYTASEALRESKRIMKGHKFKLFVLWLSFIGWFLLTAFIGMFTFNLSFIFISPYYNTTVSHFYLDLIKKQDAREAKVSI</sequence>
<feature type="transmembrane region" description="Helical" evidence="1">
    <location>
        <begin position="195"/>
        <end position="228"/>
    </location>
</feature>
<dbReference type="EMBL" id="LXLX01000034">
    <property type="protein sequence ID" value="OFD92445.1"/>
    <property type="molecule type" value="Genomic_DNA"/>
</dbReference>
<feature type="transmembrane region" description="Helical" evidence="1">
    <location>
        <begin position="36"/>
        <end position="61"/>
    </location>
</feature>
<gene>
    <name evidence="2" type="ORF">BWGOE11_31890</name>
</gene>
<proteinExistence type="predicted"/>
<keyword evidence="1" id="KW-0812">Transmembrane</keyword>
<evidence type="ECO:0000256" key="1">
    <source>
        <dbReference type="SAM" id="Phobius"/>
    </source>
</evidence>
<feature type="transmembrane region" description="Helical" evidence="1">
    <location>
        <begin position="73"/>
        <end position="95"/>
    </location>
</feature>